<dbReference type="SUPFAM" id="SSF52540">
    <property type="entry name" value="P-loop containing nucleoside triphosphate hydrolases"/>
    <property type="match status" value="1"/>
</dbReference>
<dbReference type="AlphaFoldDB" id="A0A0S4JSK7"/>
<protein>
    <submittedName>
        <fullName evidence="2">Bodo-specific multi-copy gene family, putative</fullName>
    </submittedName>
</protein>
<reference evidence="3" key="1">
    <citation type="submission" date="2015-09" db="EMBL/GenBank/DDBJ databases">
        <authorList>
            <consortium name="Pathogen Informatics"/>
        </authorList>
    </citation>
    <scope>NUCLEOTIDE SEQUENCE [LARGE SCALE GENOMIC DNA]</scope>
    <source>
        <strain evidence="3">Lake Konstanz</strain>
    </source>
</reference>
<evidence type="ECO:0000313" key="3">
    <source>
        <dbReference type="Proteomes" id="UP000051952"/>
    </source>
</evidence>
<gene>
    <name evidence="2" type="ORF">BSAL_40140</name>
</gene>
<dbReference type="Proteomes" id="UP000051952">
    <property type="component" value="Unassembled WGS sequence"/>
</dbReference>
<dbReference type="OrthoDB" id="429662at2759"/>
<keyword evidence="3" id="KW-1185">Reference proteome</keyword>
<organism evidence="2 3">
    <name type="scientific">Bodo saltans</name>
    <name type="common">Flagellated protozoan</name>
    <dbReference type="NCBI Taxonomy" id="75058"/>
    <lineage>
        <taxon>Eukaryota</taxon>
        <taxon>Discoba</taxon>
        <taxon>Euglenozoa</taxon>
        <taxon>Kinetoplastea</taxon>
        <taxon>Metakinetoplastina</taxon>
        <taxon>Eubodonida</taxon>
        <taxon>Bodonidae</taxon>
        <taxon>Bodo</taxon>
    </lineage>
</organism>
<proteinExistence type="predicted"/>
<name>A0A0S4JSK7_BODSA</name>
<evidence type="ECO:0000313" key="2">
    <source>
        <dbReference type="EMBL" id="CUG92975.1"/>
    </source>
</evidence>
<dbReference type="VEuPathDB" id="TriTrypDB:BSAL_40140"/>
<dbReference type="InterPro" id="IPR027417">
    <property type="entry name" value="P-loop_NTPase"/>
</dbReference>
<accession>A0A0S4JSK7</accession>
<sequence>MSAPPTPYSHVCQGDEGADEQEFRSNHPRLEKQKHPNLAEWVETPLKVVGAVPLLRPLPVASPKGVDIDEYLSFHLSDVTTTNDMVLQDREAQLNKLSENLRADLFEGSMRKIVYSYSPRGSGKTQLVRCFLSTKRAIAVKWGRVIVRCCDRAAHEPWALLVKSEAKIDATAARNSVDCMPHTDKGLRELIRTHVEAVTGRRQTLSNYLDAGTAYNTWISETAAYFGIPANVSGVDPLIVLDTCERLAEHEHDSMLHWDGYNVARPYTLLDAFCRCVRSPHCIFVIGCAKIDAEIMPLTNAFIRNIGALPPLSMEGHAKAIAQPLGVRVDEDVRELIYHLAGGLPWLLRAAHQSELGLGSSDALSRCFAKYQEAAKAHYAIEAPWIPHAYACLLASSTKAKVRQRDHIPLDAAWGRLPTRTYDDAAVQSIGLYLDKENRFVLAPITFDDAVMEAAQFAAPILPSQLHPFLSADIVKQLGGDSAADRRELFEKPFLYALYARYLLAYWEKKSVWVPLGKVLECAKSSVVSSTITR</sequence>
<evidence type="ECO:0000256" key="1">
    <source>
        <dbReference type="SAM" id="MobiDB-lite"/>
    </source>
</evidence>
<dbReference type="EMBL" id="CYKH01002101">
    <property type="protein sequence ID" value="CUG92975.1"/>
    <property type="molecule type" value="Genomic_DNA"/>
</dbReference>
<feature type="region of interest" description="Disordered" evidence="1">
    <location>
        <begin position="1"/>
        <end position="23"/>
    </location>
</feature>